<evidence type="ECO:0000313" key="3">
    <source>
        <dbReference type="Proteomes" id="UP000623467"/>
    </source>
</evidence>
<dbReference type="InterPro" id="IPR006073">
    <property type="entry name" value="GTP-bd"/>
</dbReference>
<dbReference type="OrthoDB" id="8954335at2759"/>
<dbReference type="AlphaFoldDB" id="A0A8H6YA60"/>
<name>A0A8H6YA60_9AGAR</name>
<reference evidence="2" key="1">
    <citation type="submission" date="2020-05" db="EMBL/GenBank/DDBJ databases">
        <title>Mycena genomes resolve the evolution of fungal bioluminescence.</title>
        <authorList>
            <person name="Tsai I.J."/>
        </authorList>
    </citation>
    <scope>NUCLEOTIDE SEQUENCE</scope>
    <source>
        <strain evidence="2">160909Yilan</strain>
    </source>
</reference>
<dbReference type="SUPFAM" id="SSF52540">
    <property type="entry name" value="P-loop containing nucleoside triphosphate hydrolases"/>
    <property type="match status" value="1"/>
</dbReference>
<accession>A0A8H6YA60</accession>
<gene>
    <name evidence="2" type="ORF">MSAN_01319000</name>
</gene>
<dbReference type="Proteomes" id="UP000623467">
    <property type="component" value="Unassembled WGS sequence"/>
</dbReference>
<proteinExistence type="predicted"/>
<evidence type="ECO:0000313" key="2">
    <source>
        <dbReference type="EMBL" id="KAF7357240.1"/>
    </source>
</evidence>
<dbReference type="Gene3D" id="3.40.50.300">
    <property type="entry name" value="P-loop containing nucleotide triphosphate hydrolases"/>
    <property type="match status" value="1"/>
</dbReference>
<dbReference type="CDD" id="cd00882">
    <property type="entry name" value="Ras_like_GTPase"/>
    <property type="match status" value="1"/>
</dbReference>
<evidence type="ECO:0000259" key="1">
    <source>
        <dbReference type="Pfam" id="PF01926"/>
    </source>
</evidence>
<dbReference type="GO" id="GO:0005525">
    <property type="term" value="F:GTP binding"/>
    <property type="evidence" value="ECO:0007669"/>
    <property type="project" value="InterPro"/>
</dbReference>
<dbReference type="InterPro" id="IPR027417">
    <property type="entry name" value="P-loop_NTPase"/>
</dbReference>
<feature type="domain" description="G" evidence="1">
    <location>
        <begin position="12"/>
        <end position="66"/>
    </location>
</feature>
<dbReference type="Pfam" id="PF01926">
    <property type="entry name" value="MMR_HSR1"/>
    <property type="match status" value="1"/>
</dbReference>
<keyword evidence="3" id="KW-1185">Reference proteome</keyword>
<sequence length="256" mass="28327">MTYTTNPASAMIAVLGSTGAGKSSFMRLITNDDTEHSRRSDTSQIIYTEVVDNAGRQLTFMDTPDFSDSEGLSDVDILQMISNDLHSEYGKGKLLSGVIYIDNIANTRDGGVNMRTIRMLENLLGPGGCENVVLVTTGWDTARTTDGERREAELRSDERLFKLLIDAGAKMIRHDSGPESARRIIEAILGNQREQRPLLPAKLNINSGGSVEHPTLETFGDSDLISDPNRIDEPLDTGRRCWLKTIFRSVGRWAHK</sequence>
<organism evidence="2 3">
    <name type="scientific">Mycena sanguinolenta</name>
    <dbReference type="NCBI Taxonomy" id="230812"/>
    <lineage>
        <taxon>Eukaryota</taxon>
        <taxon>Fungi</taxon>
        <taxon>Dikarya</taxon>
        <taxon>Basidiomycota</taxon>
        <taxon>Agaricomycotina</taxon>
        <taxon>Agaricomycetes</taxon>
        <taxon>Agaricomycetidae</taxon>
        <taxon>Agaricales</taxon>
        <taxon>Marasmiineae</taxon>
        <taxon>Mycenaceae</taxon>
        <taxon>Mycena</taxon>
    </lineage>
</organism>
<comment type="caution">
    <text evidence="2">The sequence shown here is derived from an EMBL/GenBank/DDBJ whole genome shotgun (WGS) entry which is preliminary data.</text>
</comment>
<protein>
    <submittedName>
        <fullName evidence="2">GTP-binding protein A</fullName>
    </submittedName>
</protein>
<dbReference type="EMBL" id="JACAZH010000010">
    <property type="protein sequence ID" value="KAF7357240.1"/>
    <property type="molecule type" value="Genomic_DNA"/>
</dbReference>